<feature type="transmembrane region" description="Helical" evidence="9">
    <location>
        <begin position="6"/>
        <end position="25"/>
    </location>
</feature>
<dbReference type="Pfam" id="PF02397">
    <property type="entry name" value="Bac_transf"/>
    <property type="match status" value="1"/>
</dbReference>
<evidence type="ECO:0000313" key="12">
    <source>
        <dbReference type="Proteomes" id="UP000006786"/>
    </source>
</evidence>
<keyword evidence="3" id="KW-1003">Cell membrane</keyword>
<evidence type="ECO:0000256" key="3">
    <source>
        <dbReference type="ARBA" id="ARBA00022475"/>
    </source>
</evidence>
<sequence>MLFFLPIFLIVFGFLLIHDGGPVIYRHRRIGRGGRPFDCFKFRTMRRDADRVLAELLSADPCARREWEQQHKLRNDPRIHRLGRFLRMSSLDELPQFFNVLRGEMSIVGPRPIVEAEIPRYGERIYDYLSMTPGITGLWQVSGRSDTSYQHRVDLDSRYRETCSLLLDLKIICRTVIVLLFERNGC</sequence>
<comment type="similarity">
    <text evidence="2">Belongs to the bacterial sugar transferase family.</text>
</comment>
<gene>
    <name evidence="11" type="ORF">NA2_12433</name>
</gene>
<dbReference type="PATRIC" id="fig|391937.3.peg.2555"/>
<dbReference type="PANTHER" id="PTHR30576">
    <property type="entry name" value="COLANIC BIOSYNTHESIS UDP-GLUCOSE LIPID CARRIER TRANSFERASE"/>
    <property type="match status" value="1"/>
</dbReference>
<evidence type="ECO:0000256" key="1">
    <source>
        <dbReference type="ARBA" id="ARBA00004236"/>
    </source>
</evidence>
<keyword evidence="7 9" id="KW-0472">Membrane</keyword>
<dbReference type="GO" id="GO:0005886">
    <property type="term" value="C:plasma membrane"/>
    <property type="evidence" value="ECO:0007669"/>
    <property type="project" value="UniProtKB-SubCell"/>
</dbReference>
<evidence type="ECO:0000259" key="10">
    <source>
        <dbReference type="Pfam" id="PF02397"/>
    </source>
</evidence>
<keyword evidence="8" id="KW-0270">Exopolysaccharide synthesis</keyword>
<dbReference type="AlphaFoldDB" id="K2MMH8"/>
<protein>
    <submittedName>
        <fullName evidence="11">Sugar transferase</fullName>
    </submittedName>
</protein>
<name>K2MMH8_9HYPH</name>
<keyword evidence="4 11" id="KW-0808">Transferase</keyword>
<reference evidence="11 12" key="1">
    <citation type="journal article" date="2012" name="J. Bacteriol.">
        <title>Genome Sequence of Nitratireductor pacificus Type Strain pht-3B.</title>
        <authorList>
            <person name="Lai Q."/>
            <person name="Li G."/>
            <person name="Shao Z."/>
        </authorList>
    </citation>
    <scope>NUCLEOTIDE SEQUENCE [LARGE SCALE GENOMIC DNA]</scope>
    <source>
        <strain evidence="12">pht-3B</strain>
    </source>
</reference>
<dbReference type="GO" id="GO:0016780">
    <property type="term" value="F:phosphotransferase activity, for other substituted phosphate groups"/>
    <property type="evidence" value="ECO:0007669"/>
    <property type="project" value="TreeGrafter"/>
</dbReference>
<evidence type="ECO:0000256" key="9">
    <source>
        <dbReference type="SAM" id="Phobius"/>
    </source>
</evidence>
<evidence type="ECO:0000256" key="7">
    <source>
        <dbReference type="ARBA" id="ARBA00023136"/>
    </source>
</evidence>
<proteinExistence type="inferred from homology"/>
<evidence type="ECO:0000256" key="8">
    <source>
        <dbReference type="ARBA" id="ARBA00023169"/>
    </source>
</evidence>
<comment type="caution">
    <text evidence="11">The sequence shown here is derived from an EMBL/GenBank/DDBJ whole genome shotgun (WGS) entry which is preliminary data.</text>
</comment>
<dbReference type="PANTHER" id="PTHR30576:SF4">
    <property type="entry name" value="UNDECAPRENYL-PHOSPHATE GALACTOSE PHOSPHOTRANSFERASE"/>
    <property type="match status" value="1"/>
</dbReference>
<dbReference type="InterPro" id="IPR003362">
    <property type="entry name" value="Bact_transf"/>
</dbReference>
<keyword evidence="12" id="KW-1185">Reference proteome</keyword>
<accession>K2MMH8</accession>
<evidence type="ECO:0000313" key="11">
    <source>
        <dbReference type="EMBL" id="EKF18452.1"/>
    </source>
</evidence>
<evidence type="ECO:0000256" key="5">
    <source>
        <dbReference type="ARBA" id="ARBA00022692"/>
    </source>
</evidence>
<evidence type="ECO:0000256" key="4">
    <source>
        <dbReference type="ARBA" id="ARBA00022679"/>
    </source>
</evidence>
<keyword evidence="6 9" id="KW-1133">Transmembrane helix</keyword>
<dbReference type="STRING" id="391937.NA2_12433"/>
<dbReference type="Proteomes" id="UP000006786">
    <property type="component" value="Unassembled WGS sequence"/>
</dbReference>
<keyword evidence="5 9" id="KW-0812">Transmembrane</keyword>
<dbReference type="eggNOG" id="COG2148">
    <property type="taxonomic scope" value="Bacteria"/>
</dbReference>
<feature type="domain" description="Bacterial sugar transferase" evidence="10">
    <location>
        <begin position="2"/>
        <end position="180"/>
    </location>
</feature>
<dbReference type="GO" id="GO:0000271">
    <property type="term" value="P:polysaccharide biosynthetic process"/>
    <property type="evidence" value="ECO:0007669"/>
    <property type="project" value="UniProtKB-KW"/>
</dbReference>
<evidence type="ECO:0000256" key="6">
    <source>
        <dbReference type="ARBA" id="ARBA00022989"/>
    </source>
</evidence>
<dbReference type="EMBL" id="AMRM01000013">
    <property type="protein sequence ID" value="EKF18452.1"/>
    <property type="molecule type" value="Genomic_DNA"/>
</dbReference>
<comment type="subcellular location">
    <subcellularLocation>
        <location evidence="1">Cell membrane</location>
    </subcellularLocation>
</comment>
<evidence type="ECO:0000256" key="2">
    <source>
        <dbReference type="ARBA" id="ARBA00006464"/>
    </source>
</evidence>
<organism evidence="11 12">
    <name type="scientific">Nitratireductor pacificus pht-3B</name>
    <dbReference type="NCBI Taxonomy" id="391937"/>
    <lineage>
        <taxon>Bacteria</taxon>
        <taxon>Pseudomonadati</taxon>
        <taxon>Pseudomonadota</taxon>
        <taxon>Alphaproteobacteria</taxon>
        <taxon>Hyphomicrobiales</taxon>
        <taxon>Phyllobacteriaceae</taxon>
        <taxon>Nitratireductor</taxon>
    </lineage>
</organism>